<proteinExistence type="predicted"/>
<dbReference type="Gene3D" id="1.10.150.130">
    <property type="match status" value="1"/>
</dbReference>
<dbReference type="GO" id="GO:0006310">
    <property type="term" value="P:DNA recombination"/>
    <property type="evidence" value="ECO:0007669"/>
    <property type="project" value="UniProtKB-KW"/>
</dbReference>
<dbReference type="SUPFAM" id="SSF56349">
    <property type="entry name" value="DNA breaking-rejoining enzymes"/>
    <property type="match status" value="1"/>
</dbReference>
<dbReference type="PROSITE" id="PS51898">
    <property type="entry name" value="TYR_RECOMBINASE"/>
    <property type="match status" value="1"/>
</dbReference>
<dbReference type="Proteomes" id="UP000199365">
    <property type="component" value="Unassembled WGS sequence"/>
</dbReference>
<dbReference type="InterPro" id="IPR011010">
    <property type="entry name" value="DNA_brk_join_enz"/>
</dbReference>
<dbReference type="PROSITE" id="PS51900">
    <property type="entry name" value="CB"/>
    <property type="match status" value="1"/>
</dbReference>
<evidence type="ECO:0000256" key="4">
    <source>
        <dbReference type="PROSITE-ProRule" id="PRU01248"/>
    </source>
</evidence>
<dbReference type="Pfam" id="PF00589">
    <property type="entry name" value="Phage_integrase"/>
    <property type="match status" value="1"/>
</dbReference>
<feature type="domain" description="Tyr recombinase" evidence="5">
    <location>
        <begin position="220"/>
        <end position="403"/>
    </location>
</feature>
<keyword evidence="3" id="KW-0233">DNA recombination</keyword>
<keyword evidence="1" id="KW-0229">DNA integration</keyword>
<gene>
    <name evidence="7" type="ORF">SAMN05445850_7872</name>
</gene>
<evidence type="ECO:0000313" key="7">
    <source>
        <dbReference type="EMBL" id="SDR61637.1"/>
    </source>
</evidence>
<dbReference type="RefSeq" id="WP_090812351.1">
    <property type="nucleotide sequence ID" value="NZ_FNKX01000004.1"/>
</dbReference>
<dbReference type="InterPro" id="IPR013762">
    <property type="entry name" value="Integrase-like_cat_sf"/>
</dbReference>
<dbReference type="EMBL" id="FNKX01000004">
    <property type="protein sequence ID" value="SDR61637.1"/>
    <property type="molecule type" value="Genomic_DNA"/>
</dbReference>
<dbReference type="InterPro" id="IPR050090">
    <property type="entry name" value="Tyrosine_recombinase_XerCD"/>
</dbReference>
<feature type="domain" description="Core-binding (CB)" evidence="6">
    <location>
        <begin position="113"/>
        <end position="197"/>
    </location>
</feature>
<dbReference type="CDD" id="cd01188">
    <property type="entry name" value="INT_RitA_C_like"/>
    <property type="match status" value="1"/>
</dbReference>
<keyword evidence="8" id="KW-1185">Reference proteome</keyword>
<protein>
    <submittedName>
        <fullName evidence="7">Site-specific recombinase XerD</fullName>
    </submittedName>
</protein>
<evidence type="ECO:0000259" key="5">
    <source>
        <dbReference type="PROSITE" id="PS51898"/>
    </source>
</evidence>
<evidence type="ECO:0000256" key="3">
    <source>
        <dbReference type="ARBA" id="ARBA00023172"/>
    </source>
</evidence>
<evidence type="ECO:0000313" key="8">
    <source>
        <dbReference type="Proteomes" id="UP000199365"/>
    </source>
</evidence>
<evidence type="ECO:0000256" key="2">
    <source>
        <dbReference type="ARBA" id="ARBA00023125"/>
    </source>
</evidence>
<dbReference type="InterPro" id="IPR002104">
    <property type="entry name" value="Integrase_catalytic"/>
</dbReference>
<dbReference type="GO" id="GO:0015074">
    <property type="term" value="P:DNA integration"/>
    <property type="evidence" value="ECO:0007669"/>
    <property type="project" value="UniProtKB-KW"/>
</dbReference>
<dbReference type="AlphaFoldDB" id="A0A1H1KHW4"/>
<dbReference type="InterPro" id="IPR010998">
    <property type="entry name" value="Integrase_recombinase_N"/>
</dbReference>
<name>A0A1H1KHW4_9BURK</name>
<dbReference type="PANTHER" id="PTHR30349">
    <property type="entry name" value="PHAGE INTEGRASE-RELATED"/>
    <property type="match status" value="1"/>
</dbReference>
<keyword evidence="2 4" id="KW-0238">DNA-binding</keyword>
<sequence length="410" mass="46286">MDKLYPKARSHSLDAPDGPLAEHLAVFEGLLTNQGYAQDSVRRHLLLVADFSVWLKRKKILIEEVTHETALRYLHYRAHYRCHRKGEGYALRCFVQLLKKNGIVARDAPVAQTPAEKLVNEYALYLHHERGLAATTIRKYRWCAHLFLTRQFGDGTVRLSDLSAREILNFVRHEAAEHAARAQAMTMVLRSFLRYARYRGFIKFDLAAAIPWVAHWSMASIPKAISPEYAKRALASCDRRRPIGRRDYAILLLLARLGLRGGEVVSLTLDDIDWETGTLNVHGKGGQESPLPLLAPVGEAIADYLKNGRGDSESRSVFLRINAPIRGFRTSKAVSNVVRYALERAGIDSPRKGAHQFRHALATQMLRQGSSLAEISEILRHKSPDSTRMYAKVDLDSLRILAPPWPSTRS</sequence>
<evidence type="ECO:0000259" key="6">
    <source>
        <dbReference type="PROSITE" id="PS51900"/>
    </source>
</evidence>
<evidence type="ECO:0000256" key="1">
    <source>
        <dbReference type="ARBA" id="ARBA00022908"/>
    </source>
</evidence>
<reference evidence="8" key="1">
    <citation type="submission" date="2016-10" db="EMBL/GenBank/DDBJ databases">
        <authorList>
            <person name="Varghese N."/>
            <person name="Submissions S."/>
        </authorList>
    </citation>
    <scope>NUCLEOTIDE SEQUENCE [LARGE SCALE GENOMIC DNA]</scope>
    <source>
        <strain evidence="8">DUS833</strain>
    </source>
</reference>
<accession>A0A1H1KHW4</accession>
<dbReference type="PANTHER" id="PTHR30349:SF90">
    <property type="entry name" value="TYROSINE RECOMBINASE XERD"/>
    <property type="match status" value="1"/>
</dbReference>
<dbReference type="InterPro" id="IPR044068">
    <property type="entry name" value="CB"/>
</dbReference>
<dbReference type="STRING" id="157910.SAMN05445850_7872"/>
<dbReference type="Gene3D" id="1.10.443.10">
    <property type="entry name" value="Intergrase catalytic core"/>
    <property type="match status" value="1"/>
</dbReference>
<dbReference type="GO" id="GO:0003677">
    <property type="term" value="F:DNA binding"/>
    <property type="evidence" value="ECO:0007669"/>
    <property type="project" value="UniProtKB-UniRule"/>
</dbReference>
<organism evidence="7 8">
    <name type="scientific">Paraburkholderia tuberum</name>
    <dbReference type="NCBI Taxonomy" id="157910"/>
    <lineage>
        <taxon>Bacteria</taxon>
        <taxon>Pseudomonadati</taxon>
        <taxon>Pseudomonadota</taxon>
        <taxon>Betaproteobacteria</taxon>
        <taxon>Burkholderiales</taxon>
        <taxon>Burkholderiaceae</taxon>
        <taxon>Paraburkholderia</taxon>
    </lineage>
</organism>